<feature type="region of interest" description="Disordered" evidence="1">
    <location>
        <begin position="100"/>
        <end position="407"/>
    </location>
</feature>
<feature type="compositionally biased region" description="Low complexity" evidence="1">
    <location>
        <begin position="283"/>
        <end position="301"/>
    </location>
</feature>
<feature type="compositionally biased region" description="Low complexity" evidence="1">
    <location>
        <begin position="390"/>
        <end position="399"/>
    </location>
</feature>
<organism evidence="2 3">
    <name type="scientific">Enorma phocaeensis</name>
    <dbReference type="NCBI Taxonomy" id="1871019"/>
    <lineage>
        <taxon>Bacteria</taxon>
        <taxon>Bacillati</taxon>
        <taxon>Actinomycetota</taxon>
        <taxon>Coriobacteriia</taxon>
        <taxon>Coriobacteriales</taxon>
        <taxon>Coriobacteriaceae</taxon>
        <taxon>Enorma</taxon>
    </lineage>
</organism>
<sequence length="501" mass="52004">MSRITSNKPTLTPGNRVYLYRLLRDALGCGKQTFMSQVEEVLAAEELGAEDLGFPDTRALLEELGDFLTLTVFKGGRIYATVVAQPAWDEALAAAERGAAKQKAGGKSWKRKKAGKDIKPVRPKRVKRVVETVEAAPDSPAPEAATPGEGAAPSEANDSETLGVDAGDAGAAGDQGPDVPADAAATSESTADEDDRETPAATNPADAAPKQGPDGNGYVEANEASEHADDTPAPEAAPEPSHQDGPAVPAPEPSIKFTILFDPDEDVDTPKETRPDAVRAQKEAPAATEAAPAAEASTPHAGPRRSEQAASGAPAEDVRTHDASCGPANAEPSSPVHQATPKNAAPTPASNAPDAVTPEANDTAAKAAGPAKPATSLQPEEPAPSQTMSQPQAPVQPQAPAQPPLSYADYPTDFALEVFCPGDQLGELSRLLPFGADVLGILSCYFDIAKQRHAIDGNRSRATFPIGIIRDGMRSEARVTIKRRSGQGTSWAVESVEGPEA</sequence>
<dbReference type="EMBL" id="JAUDDZ010000001">
    <property type="protein sequence ID" value="MDM8274214.1"/>
    <property type="molecule type" value="Genomic_DNA"/>
</dbReference>
<reference evidence="2 3" key="2">
    <citation type="submission" date="2023-06" db="EMBL/GenBank/DDBJ databases">
        <authorList>
            <person name="Zeman M."/>
            <person name="Kubasova T."/>
            <person name="Jahodarova E."/>
            <person name="Nykrynova M."/>
            <person name="Rychlik I."/>
        </authorList>
    </citation>
    <scope>NUCLEOTIDE SEQUENCE [LARGE SCALE GENOMIC DNA]</scope>
    <source>
        <strain evidence="2 3">154_Feed</strain>
    </source>
</reference>
<comment type="caution">
    <text evidence="2">The sequence shown here is derived from an EMBL/GenBank/DDBJ whole genome shotgun (WGS) entry which is preliminary data.</text>
</comment>
<evidence type="ECO:0000256" key="1">
    <source>
        <dbReference type="SAM" id="MobiDB-lite"/>
    </source>
</evidence>
<reference evidence="3" key="1">
    <citation type="submission" date="2023-06" db="EMBL/GenBank/DDBJ databases">
        <title>Identification and characterization of horizontal gene transfer across gut microbiota members of farm animals based on homology search.</title>
        <authorList>
            <person name="Zeman M."/>
            <person name="Kubasova T."/>
            <person name="Jahodarova E."/>
            <person name="Nykrynova M."/>
            <person name="Rychlik I."/>
        </authorList>
    </citation>
    <scope>NUCLEOTIDE SEQUENCE [LARGE SCALE GENOMIC DNA]</scope>
    <source>
        <strain evidence="3">154_Feed</strain>
    </source>
</reference>
<name>A0ABT7V8H3_9ACTN</name>
<proteinExistence type="predicted"/>
<feature type="compositionally biased region" description="Low complexity" evidence="1">
    <location>
        <begin position="163"/>
        <end position="189"/>
    </location>
</feature>
<evidence type="ECO:0000313" key="3">
    <source>
        <dbReference type="Proteomes" id="UP001529421"/>
    </source>
</evidence>
<dbReference type="RefSeq" id="WP_289544026.1">
    <property type="nucleotide sequence ID" value="NZ_JAUDDZ010000001.1"/>
</dbReference>
<feature type="compositionally biased region" description="Low complexity" evidence="1">
    <location>
        <begin position="199"/>
        <end position="209"/>
    </location>
</feature>
<keyword evidence="3" id="KW-1185">Reference proteome</keyword>
<feature type="compositionally biased region" description="Basic and acidic residues" evidence="1">
    <location>
        <begin position="268"/>
        <end position="282"/>
    </location>
</feature>
<feature type="compositionally biased region" description="Low complexity" evidence="1">
    <location>
        <begin position="364"/>
        <end position="374"/>
    </location>
</feature>
<gene>
    <name evidence="2" type="ORF">QUW28_01695</name>
</gene>
<feature type="compositionally biased region" description="Low complexity" evidence="1">
    <location>
        <begin position="135"/>
        <end position="156"/>
    </location>
</feature>
<evidence type="ECO:0000313" key="2">
    <source>
        <dbReference type="EMBL" id="MDM8274214.1"/>
    </source>
</evidence>
<dbReference type="Proteomes" id="UP001529421">
    <property type="component" value="Unassembled WGS sequence"/>
</dbReference>
<feature type="compositionally biased region" description="Polar residues" evidence="1">
    <location>
        <begin position="331"/>
        <end position="341"/>
    </location>
</feature>
<feature type="compositionally biased region" description="Low complexity" evidence="1">
    <location>
        <begin position="231"/>
        <end position="240"/>
    </location>
</feature>
<accession>A0ABT7V8H3</accession>
<protein>
    <submittedName>
        <fullName evidence="2">Uncharacterized protein</fullName>
    </submittedName>
</protein>